<proteinExistence type="inferred from homology"/>
<evidence type="ECO:0000256" key="2">
    <source>
        <dbReference type="ARBA" id="ARBA00023002"/>
    </source>
</evidence>
<dbReference type="InterPro" id="IPR036291">
    <property type="entry name" value="NAD(P)-bd_dom_sf"/>
</dbReference>
<comment type="similarity">
    <text evidence="1">Belongs to the short-chain dehydrogenases/reductases (SDR) family.</text>
</comment>
<sequence>MKQLWWGQKAEGKRQTMTECHRMAGRVAVITGGAHGIGAATARRLAAEGATVVVTDVDDAAGKTLAADIEDSGGRAEYVRCDVTSATDWENLARHVEERHGRLDILHSNAFTQVNKPAHELSEAEWDGQMAVLLKPAWRAMKTFSVMLREASGSVVLTSSVHAVIGLPGHAAYAAAKGALCSLGRQLAVEYGPDIRVNTVLPGPILTAAWDGIPEADRARSVAATAARRFGQPEEVAAAVAFLASADASYVTGASLVVDGGWSVMKESS</sequence>
<comment type="caution">
    <text evidence="5">The sequence shown here is derived from an EMBL/GenBank/DDBJ whole genome shotgun (WGS) entry which is preliminary data.</text>
</comment>
<accession>L7F0Y5</accession>
<reference evidence="5 6" key="1">
    <citation type="journal article" date="2011" name="Plasmid">
        <title>Streptomyces turgidiscabies Car8 contains a modular pathogenicity island that shares virulence genes with other actinobacterial plant pathogens.</title>
        <authorList>
            <person name="Huguet-Tapia J.C."/>
            <person name="Badger J.H."/>
            <person name="Loria R."/>
            <person name="Pettis G.S."/>
        </authorList>
    </citation>
    <scope>NUCLEOTIDE SEQUENCE [LARGE SCALE GENOMIC DNA]</scope>
    <source>
        <strain evidence="5 6">Car8</strain>
    </source>
</reference>
<dbReference type="SUPFAM" id="SSF51735">
    <property type="entry name" value="NAD(P)-binding Rossmann-fold domains"/>
    <property type="match status" value="1"/>
</dbReference>
<protein>
    <submittedName>
        <fullName evidence="5">Oxidoreductase, short chain dehydrogenase/reductase family protein</fullName>
    </submittedName>
</protein>
<keyword evidence="2" id="KW-0560">Oxidoreductase</keyword>
<dbReference type="SMART" id="SM00822">
    <property type="entry name" value="PKS_KR"/>
    <property type="match status" value="1"/>
</dbReference>
<dbReference type="CDD" id="cd05233">
    <property type="entry name" value="SDR_c"/>
    <property type="match status" value="1"/>
</dbReference>
<organism evidence="5 6">
    <name type="scientific">Streptomyces turgidiscabies (strain Car8)</name>
    <dbReference type="NCBI Taxonomy" id="698760"/>
    <lineage>
        <taxon>Bacteria</taxon>
        <taxon>Bacillati</taxon>
        <taxon>Actinomycetota</taxon>
        <taxon>Actinomycetes</taxon>
        <taxon>Kitasatosporales</taxon>
        <taxon>Streptomycetaceae</taxon>
        <taxon>Streptomyces</taxon>
    </lineage>
</organism>
<name>L7F0Y5_STRT8</name>
<dbReference type="PROSITE" id="PS00061">
    <property type="entry name" value="ADH_SHORT"/>
    <property type="match status" value="1"/>
</dbReference>
<dbReference type="PATRIC" id="fig|698760.3.peg.5846"/>
<dbReference type="Proteomes" id="UP000010931">
    <property type="component" value="Unassembled WGS sequence"/>
</dbReference>
<gene>
    <name evidence="5" type="ORF">STRTUCAR8_10052</name>
</gene>
<evidence type="ECO:0000313" key="6">
    <source>
        <dbReference type="Proteomes" id="UP000010931"/>
    </source>
</evidence>
<dbReference type="PANTHER" id="PTHR24321">
    <property type="entry name" value="DEHYDROGENASES, SHORT CHAIN"/>
    <property type="match status" value="1"/>
</dbReference>
<feature type="domain" description="Ketoreductase" evidence="4">
    <location>
        <begin position="26"/>
        <end position="216"/>
    </location>
</feature>
<evidence type="ECO:0000313" key="5">
    <source>
        <dbReference type="EMBL" id="ELP65333.1"/>
    </source>
</evidence>
<keyword evidence="3" id="KW-0520">NAD</keyword>
<evidence type="ECO:0000256" key="1">
    <source>
        <dbReference type="ARBA" id="ARBA00006484"/>
    </source>
</evidence>
<dbReference type="Gene3D" id="3.40.50.720">
    <property type="entry name" value="NAD(P)-binding Rossmann-like Domain"/>
    <property type="match status" value="1"/>
</dbReference>
<dbReference type="EMBL" id="AEJB01000392">
    <property type="protein sequence ID" value="ELP65333.1"/>
    <property type="molecule type" value="Genomic_DNA"/>
</dbReference>
<evidence type="ECO:0000256" key="3">
    <source>
        <dbReference type="ARBA" id="ARBA00023027"/>
    </source>
</evidence>
<dbReference type="InterPro" id="IPR057326">
    <property type="entry name" value="KR_dom"/>
</dbReference>
<dbReference type="FunFam" id="3.40.50.720:FF:000084">
    <property type="entry name" value="Short-chain dehydrogenase reductase"/>
    <property type="match status" value="1"/>
</dbReference>
<dbReference type="PANTHER" id="PTHR24321:SF8">
    <property type="entry name" value="ESTRADIOL 17-BETA-DEHYDROGENASE 8-RELATED"/>
    <property type="match status" value="1"/>
</dbReference>
<dbReference type="InterPro" id="IPR002347">
    <property type="entry name" value="SDR_fam"/>
</dbReference>
<dbReference type="STRING" id="85558.T45_04571"/>
<dbReference type="GO" id="GO:0016491">
    <property type="term" value="F:oxidoreductase activity"/>
    <property type="evidence" value="ECO:0007669"/>
    <property type="project" value="UniProtKB-KW"/>
</dbReference>
<keyword evidence="6" id="KW-1185">Reference proteome</keyword>
<dbReference type="PRINTS" id="PR00081">
    <property type="entry name" value="GDHRDH"/>
</dbReference>
<evidence type="ECO:0000259" key="4">
    <source>
        <dbReference type="SMART" id="SM00822"/>
    </source>
</evidence>
<dbReference type="AlphaFoldDB" id="L7F0Y5"/>
<dbReference type="InterPro" id="IPR020904">
    <property type="entry name" value="Sc_DH/Rdtase_CS"/>
</dbReference>
<dbReference type="Pfam" id="PF13561">
    <property type="entry name" value="adh_short_C2"/>
    <property type="match status" value="1"/>
</dbReference>